<dbReference type="SUPFAM" id="SSF51206">
    <property type="entry name" value="cAMP-binding domain-like"/>
    <property type="match status" value="1"/>
</dbReference>
<evidence type="ECO:0000259" key="5">
    <source>
        <dbReference type="PROSITE" id="PS51063"/>
    </source>
</evidence>
<dbReference type="InterPro" id="IPR012318">
    <property type="entry name" value="HTH_CRP"/>
</dbReference>
<gene>
    <name evidence="6" type="ORF">AB4874_08645</name>
</gene>
<sequence length="254" mass="28609">MSKPNGDVHCSEMQTRLQDTIQAQTFEALRRSAHAQKVAAKSVVWKDGMEQPEIGILCQGYLRFQRNGLDGRRQIVGLVVPGDIVGERVCRRSDMSLEAATDATIYWFDRKVYDALLRSDPLLRRKHYLNSMAQVDRLRWLTLMIGALRPNERVATLLLSGKFFMPWRAQSHDRGVLTLALNRRDIADLLATTPETICRTLKAFEKEGLIEMIDPVQVRVLDRAGLVARAALTEESAGLADIMQPHRAIETSAA</sequence>
<keyword evidence="7" id="KW-1185">Reference proteome</keyword>
<keyword evidence="2" id="KW-0238">DNA-binding</keyword>
<keyword evidence="1" id="KW-0805">Transcription regulation</keyword>
<feature type="domain" description="HTH crp-type" evidence="5">
    <location>
        <begin position="148"/>
        <end position="224"/>
    </location>
</feature>
<evidence type="ECO:0000256" key="3">
    <source>
        <dbReference type="ARBA" id="ARBA00023163"/>
    </source>
</evidence>
<evidence type="ECO:0000256" key="2">
    <source>
        <dbReference type="ARBA" id="ARBA00023125"/>
    </source>
</evidence>
<dbReference type="CDD" id="cd00092">
    <property type="entry name" value="HTH_CRP"/>
    <property type="match status" value="1"/>
</dbReference>
<keyword evidence="3" id="KW-0804">Transcription</keyword>
<dbReference type="Pfam" id="PF13545">
    <property type="entry name" value="HTH_Crp_2"/>
    <property type="match status" value="1"/>
</dbReference>
<name>A0ABV3TJG9_9RHOB</name>
<dbReference type="EMBL" id="JBFRYC010000004">
    <property type="protein sequence ID" value="MEX1661718.1"/>
    <property type="molecule type" value="Genomic_DNA"/>
</dbReference>
<dbReference type="PRINTS" id="PR00034">
    <property type="entry name" value="HTHCRP"/>
</dbReference>
<dbReference type="SUPFAM" id="SSF46785">
    <property type="entry name" value="Winged helix' DNA-binding domain"/>
    <property type="match status" value="1"/>
</dbReference>
<protein>
    <submittedName>
        <fullName evidence="6">Crp/Fnr family transcriptional regulator</fullName>
    </submittedName>
</protein>
<dbReference type="RefSeq" id="WP_368391693.1">
    <property type="nucleotide sequence ID" value="NZ_JBFRYC010000004.1"/>
</dbReference>
<comment type="caution">
    <text evidence="6">The sequence shown here is derived from an EMBL/GenBank/DDBJ whole genome shotgun (WGS) entry which is preliminary data.</text>
</comment>
<dbReference type="InterPro" id="IPR018490">
    <property type="entry name" value="cNMP-bd_dom_sf"/>
</dbReference>
<proteinExistence type="predicted"/>
<dbReference type="InterPro" id="IPR000595">
    <property type="entry name" value="cNMP-bd_dom"/>
</dbReference>
<dbReference type="Proteomes" id="UP001557465">
    <property type="component" value="Unassembled WGS sequence"/>
</dbReference>
<evidence type="ECO:0000259" key="4">
    <source>
        <dbReference type="PROSITE" id="PS50042"/>
    </source>
</evidence>
<feature type="domain" description="Cyclic nucleotide-binding" evidence="4">
    <location>
        <begin position="13"/>
        <end position="134"/>
    </location>
</feature>
<dbReference type="PROSITE" id="PS50042">
    <property type="entry name" value="CNMP_BINDING_3"/>
    <property type="match status" value="1"/>
</dbReference>
<evidence type="ECO:0000256" key="1">
    <source>
        <dbReference type="ARBA" id="ARBA00023015"/>
    </source>
</evidence>
<evidence type="ECO:0000313" key="6">
    <source>
        <dbReference type="EMBL" id="MEX1661718.1"/>
    </source>
</evidence>
<organism evidence="6 7">
    <name type="scientific">Thioclava arctica</name>
    <dbReference type="NCBI Taxonomy" id="3238301"/>
    <lineage>
        <taxon>Bacteria</taxon>
        <taxon>Pseudomonadati</taxon>
        <taxon>Pseudomonadota</taxon>
        <taxon>Alphaproteobacteria</taxon>
        <taxon>Rhodobacterales</taxon>
        <taxon>Paracoccaceae</taxon>
        <taxon>Thioclava</taxon>
    </lineage>
</organism>
<dbReference type="InterPro" id="IPR014710">
    <property type="entry name" value="RmlC-like_jellyroll"/>
</dbReference>
<dbReference type="SMART" id="SM00419">
    <property type="entry name" value="HTH_CRP"/>
    <property type="match status" value="1"/>
</dbReference>
<dbReference type="Gene3D" id="1.10.10.10">
    <property type="entry name" value="Winged helix-like DNA-binding domain superfamily/Winged helix DNA-binding domain"/>
    <property type="match status" value="1"/>
</dbReference>
<dbReference type="CDD" id="cd00038">
    <property type="entry name" value="CAP_ED"/>
    <property type="match status" value="1"/>
</dbReference>
<dbReference type="InterPro" id="IPR036388">
    <property type="entry name" value="WH-like_DNA-bd_sf"/>
</dbReference>
<accession>A0ABV3TJG9</accession>
<evidence type="ECO:0000313" key="7">
    <source>
        <dbReference type="Proteomes" id="UP001557465"/>
    </source>
</evidence>
<dbReference type="Gene3D" id="2.60.120.10">
    <property type="entry name" value="Jelly Rolls"/>
    <property type="match status" value="1"/>
</dbReference>
<dbReference type="InterPro" id="IPR036390">
    <property type="entry name" value="WH_DNA-bd_sf"/>
</dbReference>
<dbReference type="Pfam" id="PF00027">
    <property type="entry name" value="cNMP_binding"/>
    <property type="match status" value="1"/>
</dbReference>
<dbReference type="PROSITE" id="PS51063">
    <property type="entry name" value="HTH_CRP_2"/>
    <property type="match status" value="1"/>
</dbReference>
<reference evidence="6 7" key="1">
    <citation type="journal article" date="2011" name="Int. J. Syst. Evol. Microbiol.">
        <title>Zhongshania antarctica gen. nov., sp. nov. and Zhongshania guokunii sp. nov., gammaproteobacteria respectively isolated from coastal attached (fast) ice and surface seawater of the Antarctic.</title>
        <authorList>
            <person name="Li H.J."/>
            <person name="Zhang X.Y."/>
            <person name="Chen C.X."/>
            <person name="Zhang Y.J."/>
            <person name="Gao Z.M."/>
            <person name="Yu Y."/>
            <person name="Chen X.L."/>
            <person name="Chen B."/>
            <person name="Zhang Y.Z."/>
        </authorList>
    </citation>
    <scope>NUCLEOTIDE SEQUENCE [LARGE SCALE GENOMIC DNA]</scope>
    <source>
        <strain evidence="6 7">15-R06ZXC-3</strain>
    </source>
</reference>